<dbReference type="Proteomes" id="UP001254165">
    <property type="component" value="Unassembled WGS sequence"/>
</dbReference>
<dbReference type="InterPro" id="IPR011049">
    <property type="entry name" value="Serralysin-like_metalloprot_C"/>
</dbReference>
<comment type="caution">
    <text evidence="3">The sequence shown here is derived from an EMBL/GenBank/DDBJ whole genome shotgun (WGS) entry which is preliminary data.</text>
</comment>
<evidence type="ECO:0000256" key="2">
    <source>
        <dbReference type="ARBA" id="ARBA00022525"/>
    </source>
</evidence>
<dbReference type="SUPFAM" id="SSF51120">
    <property type="entry name" value="beta-Roll"/>
    <property type="match status" value="1"/>
</dbReference>
<dbReference type="RefSeq" id="WP_315625072.1">
    <property type="nucleotide sequence ID" value="NZ_JAUHMF010000002.1"/>
</dbReference>
<dbReference type="PANTHER" id="PTHR38340">
    <property type="entry name" value="S-LAYER PROTEIN"/>
    <property type="match status" value="1"/>
</dbReference>
<evidence type="ECO:0008006" key="5">
    <source>
        <dbReference type="Google" id="ProtNLM"/>
    </source>
</evidence>
<evidence type="ECO:0000313" key="4">
    <source>
        <dbReference type="Proteomes" id="UP001254165"/>
    </source>
</evidence>
<protein>
    <recommendedName>
        <fullName evidence="5">Calcium-binding protein</fullName>
    </recommendedName>
</protein>
<proteinExistence type="predicted"/>
<dbReference type="InterPro" id="IPR018511">
    <property type="entry name" value="Hemolysin-typ_Ca-bd_CS"/>
</dbReference>
<keyword evidence="4" id="KW-1185">Reference proteome</keyword>
<accession>A0ABU3NQC3</accession>
<comment type="subcellular location">
    <subcellularLocation>
        <location evidence="1">Secreted</location>
    </subcellularLocation>
</comment>
<dbReference type="EMBL" id="JAUHMF010000002">
    <property type="protein sequence ID" value="MDT8898413.1"/>
    <property type="molecule type" value="Genomic_DNA"/>
</dbReference>
<keyword evidence="2" id="KW-0964">Secreted</keyword>
<reference evidence="3 4" key="1">
    <citation type="submission" date="2023-07" db="EMBL/GenBank/DDBJ databases">
        <title>Novel species of Thermanaerothrix with wide hydrolytic capabilities.</title>
        <authorList>
            <person name="Zayulina K.S."/>
            <person name="Podosokorskaya O.A."/>
            <person name="Elcheninov A.G."/>
        </authorList>
    </citation>
    <scope>NUCLEOTIDE SEQUENCE [LARGE SCALE GENOMIC DNA]</scope>
    <source>
        <strain evidence="3 4">4228-RoL</strain>
    </source>
</reference>
<dbReference type="PRINTS" id="PR00313">
    <property type="entry name" value="CABNDNGRPT"/>
</dbReference>
<name>A0ABU3NQC3_9CHLR</name>
<dbReference type="InterPro" id="IPR001343">
    <property type="entry name" value="Hemolysn_Ca-bd"/>
</dbReference>
<dbReference type="PANTHER" id="PTHR38340:SF1">
    <property type="entry name" value="S-LAYER PROTEIN"/>
    <property type="match status" value="1"/>
</dbReference>
<gene>
    <name evidence="3" type="ORF">QYE77_09050</name>
</gene>
<organism evidence="3 4">
    <name type="scientific">Thermanaerothrix solaris</name>
    <dbReference type="NCBI Taxonomy" id="3058434"/>
    <lineage>
        <taxon>Bacteria</taxon>
        <taxon>Bacillati</taxon>
        <taxon>Chloroflexota</taxon>
        <taxon>Anaerolineae</taxon>
        <taxon>Anaerolineales</taxon>
        <taxon>Anaerolineaceae</taxon>
        <taxon>Thermanaerothrix</taxon>
    </lineage>
</organism>
<dbReference type="Pfam" id="PF00353">
    <property type="entry name" value="HemolysinCabind"/>
    <property type="match status" value="2"/>
</dbReference>
<sequence length="153" mass="15414">MRYWLLGLILLVVLGVITASAAANIVPVTWLGATNLPITANDLKPAACAALNLTNLVVGSGTFNGSNGNDLILGSPGNDTINARNGADCVLGGGGNDSIQGRGGNDVLLGGPGNDILYGNQGNDTLIGGEGYDICYGGGGSDNFDLSCEEQYP</sequence>
<evidence type="ECO:0000256" key="1">
    <source>
        <dbReference type="ARBA" id="ARBA00004613"/>
    </source>
</evidence>
<dbReference type="InterPro" id="IPR050557">
    <property type="entry name" value="RTX_toxin/Mannuronan_C5-epim"/>
</dbReference>
<dbReference type="Gene3D" id="2.150.10.10">
    <property type="entry name" value="Serralysin-like metalloprotease, C-terminal"/>
    <property type="match status" value="1"/>
</dbReference>
<evidence type="ECO:0000313" key="3">
    <source>
        <dbReference type="EMBL" id="MDT8898413.1"/>
    </source>
</evidence>
<dbReference type="PROSITE" id="PS00330">
    <property type="entry name" value="HEMOLYSIN_CALCIUM"/>
    <property type="match status" value="2"/>
</dbReference>